<organism evidence="1">
    <name type="scientific">Arundo donax</name>
    <name type="common">Giant reed</name>
    <name type="synonym">Donax arundinaceus</name>
    <dbReference type="NCBI Taxonomy" id="35708"/>
    <lineage>
        <taxon>Eukaryota</taxon>
        <taxon>Viridiplantae</taxon>
        <taxon>Streptophyta</taxon>
        <taxon>Embryophyta</taxon>
        <taxon>Tracheophyta</taxon>
        <taxon>Spermatophyta</taxon>
        <taxon>Magnoliopsida</taxon>
        <taxon>Liliopsida</taxon>
        <taxon>Poales</taxon>
        <taxon>Poaceae</taxon>
        <taxon>PACMAD clade</taxon>
        <taxon>Arundinoideae</taxon>
        <taxon>Arundineae</taxon>
        <taxon>Arundo</taxon>
    </lineage>
</organism>
<evidence type="ECO:0000313" key="1">
    <source>
        <dbReference type="EMBL" id="JAD37266.1"/>
    </source>
</evidence>
<reference evidence="1" key="2">
    <citation type="journal article" date="2015" name="Data Brief">
        <title>Shoot transcriptome of the giant reed, Arundo donax.</title>
        <authorList>
            <person name="Barrero R.A."/>
            <person name="Guerrero F.D."/>
            <person name="Moolhuijzen P."/>
            <person name="Goolsby J.A."/>
            <person name="Tidwell J."/>
            <person name="Bellgard S.E."/>
            <person name="Bellgard M.I."/>
        </authorList>
    </citation>
    <scope>NUCLEOTIDE SEQUENCE</scope>
    <source>
        <tissue evidence="1">Shoot tissue taken approximately 20 cm above the soil surface</tissue>
    </source>
</reference>
<reference evidence="1" key="1">
    <citation type="submission" date="2014-09" db="EMBL/GenBank/DDBJ databases">
        <authorList>
            <person name="Magalhaes I.L.F."/>
            <person name="Oliveira U."/>
            <person name="Santos F.R."/>
            <person name="Vidigal T.H.D.A."/>
            <person name="Brescovit A.D."/>
            <person name="Santos A.J."/>
        </authorList>
    </citation>
    <scope>NUCLEOTIDE SEQUENCE</scope>
    <source>
        <tissue evidence="1">Shoot tissue taken approximately 20 cm above the soil surface</tissue>
    </source>
</reference>
<dbReference type="EMBL" id="GBRH01260629">
    <property type="protein sequence ID" value="JAD37266.1"/>
    <property type="molecule type" value="Transcribed_RNA"/>
</dbReference>
<name>A0A0A8ZEM7_ARUDO</name>
<sequence length="28" mass="3177">MSVVQTCSGYLKNTKKCQLCTNNSWILL</sequence>
<protein>
    <submittedName>
        <fullName evidence="1">Uncharacterized protein</fullName>
    </submittedName>
</protein>
<dbReference type="AlphaFoldDB" id="A0A0A8ZEM7"/>
<accession>A0A0A8ZEM7</accession>
<proteinExistence type="predicted"/>